<keyword evidence="3" id="KW-1185">Reference proteome</keyword>
<proteinExistence type="predicted"/>
<evidence type="ECO:0000313" key="2">
    <source>
        <dbReference type="EMBL" id="KAK8123452.1"/>
    </source>
</evidence>
<gene>
    <name evidence="2" type="ORF">PG999_003370</name>
</gene>
<reference evidence="2 3" key="1">
    <citation type="submission" date="2023-01" db="EMBL/GenBank/DDBJ databases">
        <title>Analysis of 21 Apiospora genomes using comparative genomics revels a genus with tremendous synthesis potential of carbohydrate active enzymes and secondary metabolites.</title>
        <authorList>
            <person name="Sorensen T."/>
        </authorList>
    </citation>
    <scope>NUCLEOTIDE SEQUENCE [LARGE SCALE GENOMIC DNA]</scope>
    <source>
        <strain evidence="2 3">CBS 117206</strain>
    </source>
</reference>
<protein>
    <recommendedName>
        <fullName evidence="4">AA1-like domain-containing protein</fullName>
    </recommendedName>
</protein>
<sequence length="168" mass="19386">MTFLIILSFMLSLVASLPGPPVNRASLAITKQPGGHKTYHNLKAQFNFSNWILIDVTFDCRRPSISVLFDCAFKFHWDDPNFNASASCDRPWKWDGVTMEQGANNTYNNDEYFICEEHKESPEAWQLKFYNMTNDGLFELGLIHDCIDEQIRRDVCGTLRPDEARGER</sequence>
<feature type="chain" id="PRO_5043710188" description="AA1-like domain-containing protein" evidence="1">
    <location>
        <begin position="17"/>
        <end position="168"/>
    </location>
</feature>
<organism evidence="2 3">
    <name type="scientific">Apiospora kogelbergensis</name>
    <dbReference type="NCBI Taxonomy" id="1337665"/>
    <lineage>
        <taxon>Eukaryota</taxon>
        <taxon>Fungi</taxon>
        <taxon>Dikarya</taxon>
        <taxon>Ascomycota</taxon>
        <taxon>Pezizomycotina</taxon>
        <taxon>Sordariomycetes</taxon>
        <taxon>Xylariomycetidae</taxon>
        <taxon>Amphisphaeriales</taxon>
        <taxon>Apiosporaceae</taxon>
        <taxon>Apiospora</taxon>
    </lineage>
</organism>
<evidence type="ECO:0000313" key="3">
    <source>
        <dbReference type="Proteomes" id="UP001392437"/>
    </source>
</evidence>
<evidence type="ECO:0008006" key="4">
    <source>
        <dbReference type="Google" id="ProtNLM"/>
    </source>
</evidence>
<dbReference type="Proteomes" id="UP001392437">
    <property type="component" value="Unassembled WGS sequence"/>
</dbReference>
<feature type="signal peptide" evidence="1">
    <location>
        <begin position="1"/>
        <end position="16"/>
    </location>
</feature>
<accession>A0AAW0R3H0</accession>
<keyword evidence="1" id="KW-0732">Signal</keyword>
<dbReference type="AlphaFoldDB" id="A0AAW0R3H0"/>
<comment type="caution">
    <text evidence="2">The sequence shown here is derived from an EMBL/GenBank/DDBJ whole genome shotgun (WGS) entry which is preliminary data.</text>
</comment>
<name>A0AAW0R3H0_9PEZI</name>
<evidence type="ECO:0000256" key="1">
    <source>
        <dbReference type="SAM" id="SignalP"/>
    </source>
</evidence>
<dbReference type="EMBL" id="JAQQWP010000003">
    <property type="protein sequence ID" value="KAK8123452.1"/>
    <property type="molecule type" value="Genomic_DNA"/>
</dbReference>